<gene>
    <name evidence="1" type="ORF">AMSG_05530</name>
</gene>
<sequence>MSGRHLPATWAEDQILSDSIVREERIARAWIRNYEAHVANEKEAELARTKLRAEYEKAPVSVPPSRCALLSTGTKGRIAGYAGHVPGAKHVRSVQSGEYADHRFATQFDGQGHATATDQHLTALELEVSEKMGKPTAVAAALPHEVDVHVERTSQDIASAPPVADLLGADQQAHVSDTLRYLRTHYSATYSGHIPGSSSVVGL</sequence>
<keyword evidence="2" id="KW-1185">Reference proteome</keyword>
<dbReference type="Proteomes" id="UP000054408">
    <property type="component" value="Unassembled WGS sequence"/>
</dbReference>
<protein>
    <submittedName>
        <fullName evidence="1">Uncharacterized protein</fullName>
    </submittedName>
</protein>
<accession>A0A0L0DB03</accession>
<dbReference type="AlphaFoldDB" id="A0A0L0DB03"/>
<evidence type="ECO:0000313" key="2">
    <source>
        <dbReference type="Proteomes" id="UP000054408"/>
    </source>
</evidence>
<dbReference type="GeneID" id="25564931"/>
<reference evidence="1 2" key="1">
    <citation type="submission" date="2010-05" db="EMBL/GenBank/DDBJ databases">
        <title>The Genome Sequence of Thecamonas trahens ATCC 50062.</title>
        <authorList>
            <consortium name="The Broad Institute Genome Sequencing Platform"/>
            <person name="Russ C."/>
            <person name="Cuomo C."/>
            <person name="Shea T."/>
            <person name="Young S.K."/>
            <person name="Zeng Q."/>
            <person name="Koehrsen M."/>
            <person name="Haas B."/>
            <person name="Borodovsky M."/>
            <person name="Guigo R."/>
            <person name="Alvarado L."/>
            <person name="Berlin A."/>
            <person name="Bochicchio J."/>
            <person name="Borenstein D."/>
            <person name="Chapman S."/>
            <person name="Chen Z."/>
            <person name="Freedman E."/>
            <person name="Gellesch M."/>
            <person name="Goldberg J."/>
            <person name="Griggs A."/>
            <person name="Gujja S."/>
            <person name="Heilman E."/>
            <person name="Heiman D."/>
            <person name="Hepburn T."/>
            <person name="Howarth C."/>
            <person name="Jen D."/>
            <person name="Larson L."/>
            <person name="Mehta T."/>
            <person name="Park D."/>
            <person name="Pearson M."/>
            <person name="Roberts A."/>
            <person name="Saif S."/>
            <person name="Shenoy N."/>
            <person name="Sisk P."/>
            <person name="Stolte C."/>
            <person name="Sykes S."/>
            <person name="Thomson T."/>
            <person name="Walk T."/>
            <person name="White J."/>
            <person name="Yandava C."/>
            <person name="Burger G."/>
            <person name="Gray M.W."/>
            <person name="Holland P.W.H."/>
            <person name="King N."/>
            <person name="Lang F.B.F."/>
            <person name="Roger A.J."/>
            <person name="Ruiz-Trillo I."/>
            <person name="Lander E."/>
            <person name="Nusbaum C."/>
        </authorList>
    </citation>
    <scope>NUCLEOTIDE SEQUENCE [LARGE SCALE GENOMIC DNA]</scope>
    <source>
        <strain evidence="1 2">ATCC 50062</strain>
    </source>
</reference>
<dbReference type="EMBL" id="GL349456">
    <property type="protein sequence ID" value="KNC49512.1"/>
    <property type="molecule type" value="Genomic_DNA"/>
</dbReference>
<name>A0A0L0DB03_THETB</name>
<dbReference type="RefSeq" id="XP_013757629.1">
    <property type="nucleotide sequence ID" value="XM_013902175.1"/>
</dbReference>
<proteinExistence type="predicted"/>
<evidence type="ECO:0000313" key="1">
    <source>
        <dbReference type="EMBL" id="KNC49512.1"/>
    </source>
</evidence>
<organism evidence="1 2">
    <name type="scientific">Thecamonas trahens ATCC 50062</name>
    <dbReference type="NCBI Taxonomy" id="461836"/>
    <lineage>
        <taxon>Eukaryota</taxon>
        <taxon>Apusozoa</taxon>
        <taxon>Apusomonadida</taxon>
        <taxon>Apusomonadidae</taxon>
        <taxon>Thecamonas</taxon>
    </lineage>
</organism>